<keyword evidence="7" id="KW-1185">Reference proteome</keyword>
<dbReference type="InterPro" id="IPR000847">
    <property type="entry name" value="LysR_HTH_N"/>
</dbReference>
<comment type="similarity">
    <text evidence="1">Belongs to the LysR transcriptional regulatory family.</text>
</comment>
<evidence type="ECO:0000313" key="6">
    <source>
        <dbReference type="EMBL" id="PZA15554.1"/>
    </source>
</evidence>
<dbReference type="Pfam" id="PF00126">
    <property type="entry name" value="HTH_1"/>
    <property type="match status" value="1"/>
</dbReference>
<dbReference type="AlphaFoldDB" id="A0A323USR1"/>
<evidence type="ECO:0000256" key="4">
    <source>
        <dbReference type="ARBA" id="ARBA00023163"/>
    </source>
</evidence>
<dbReference type="Gene3D" id="3.40.190.10">
    <property type="entry name" value="Periplasmic binding protein-like II"/>
    <property type="match status" value="2"/>
</dbReference>
<evidence type="ECO:0000313" key="7">
    <source>
        <dbReference type="Proteomes" id="UP000248259"/>
    </source>
</evidence>
<reference evidence="6 7" key="1">
    <citation type="submission" date="2018-06" db="EMBL/GenBank/DDBJ databases">
        <title>Azoarcus communis strain SWub3 genome.</title>
        <authorList>
            <person name="Zorraquino Salvo V."/>
            <person name="Toubiana D."/>
            <person name="Blumwald E."/>
        </authorList>
    </citation>
    <scope>NUCLEOTIDE SEQUENCE [LARGE SCALE GENOMIC DNA]</scope>
    <source>
        <strain evidence="6 7">SWub3</strain>
    </source>
</reference>
<dbReference type="InterPro" id="IPR005119">
    <property type="entry name" value="LysR_subst-bd"/>
</dbReference>
<dbReference type="InterPro" id="IPR050389">
    <property type="entry name" value="LysR-type_TF"/>
</dbReference>
<evidence type="ECO:0000256" key="2">
    <source>
        <dbReference type="ARBA" id="ARBA00023015"/>
    </source>
</evidence>
<feature type="domain" description="HTH lysR-type" evidence="5">
    <location>
        <begin position="10"/>
        <end position="67"/>
    </location>
</feature>
<dbReference type="RefSeq" id="WP_110526894.1">
    <property type="nucleotide sequence ID" value="NZ_QKOE01000013.1"/>
</dbReference>
<dbReference type="PANTHER" id="PTHR30118:SF15">
    <property type="entry name" value="TRANSCRIPTIONAL REGULATORY PROTEIN"/>
    <property type="match status" value="1"/>
</dbReference>
<organism evidence="6 7">
    <name type="scientific">Parazoarcus communis SWub3 = DSM 12120</name>
    <dbReference type="NCBI Taxonomy" id="1121029"/>
    <lineage>
        <taxon>Bacteria</taxon>
        <taxon>Pseudomonadati</taxon>
        <taxon>Pseudomonadota</taxon>
        <taxon>Betaproteobacteria</taxon>
        <taxon>Rhodocyclales</taxon>
        <taxon>Zoogloeaceae</taxon>
        <taxon>Parazoarcus</taxon>
    </lineage>
</organism>
<accession>A0A323USR1</accession>
<proteinExistence type="inferred from homology"/>
<protein>
    <submittedName>
        <fullName evidence="6">LysR family transcriptional regulator</fullName>
    </submittedName>
</protein>
<gene>
    <name evidence="6" type="ORF">DNK49_16475</name>
</gene>
<dbReference type="SUPFAM" id="SSF53850">
    <property type="entry name" value="Periplasmic binding protein-like II"/>
    <property type="match status" value="1"/>
</dbReference>
<keyword evidence="4" id="KW-0804">Transcription</keyword>
<keyword evidence="2" id="KW-0805">Transcription regulation</keyword>
<keyword evidence="3" id="KW-0238">DNA-binding</keyword>
<dbReference type="CDD" id="cd08463">
    <property type="entry name" value="PBP2_DntR_like_4"/>
    <property type="match status" value="1"/>
</dbReference>
<dbReference type="Pfam" id="PF03466">
    <property type="entry name" value="LysR_substrate"/>
    <property type="match status" value="1"/>
</dbReference>
<comment type="caution">
    <text evidence="6">The sequence shown here is derived from an EMBL/GenBank/DDBJ whole genome shotgun (WGS) entry which is preliminary data.</text>
</comment>
<name>A0A323USR1_9RHOO</name>
<dbReference type="GO" id="GO:0003700">
    <property type="term" value="F:DNA-binding transcription factor activity"/>
    <property type="evidence" value="ECO:0007669"/>
    <property type="project" value="InterPro"/>
</dbReference>
<evidence type="ECO:0000259" key="5">
    <source>
        <dbReference type="PROSITE" id="PS50931"/>
    </source>
</evidence>
<dbReference type="Gene3D" id="1.10.10.10">
    <property type="entry name" value="Winged helix-like DNA-binding domain superfamily/Winged helix DNA-binding domain"/>
    <property type="match status" value="1"/>
</dbReference>
<dbReference type="OrthoDB" id="8924032at2"/>
<dbReference type="PANTHER" id="PTHR30118">
    <property type="entry name" value="HTH-TYPE TRANSCRIPTIONAL REGULATOR LEUO-RELATED"/>
    <property type="match status" value="1"/>
</dbReference>
<dbReference type="GO" id="GO:0003677">
    <property type="term" value="F:DNA binding"/>
    <property type="evidence" value="ECO:0007669"/>
    <property type="project" value="UniProtKB-KW"/>
</dbReference>
<evidence type="ECO:0000256" key="3">
    <source>
        <dbReference type="ARBA" id="ARBA00023125"/>
    </source>
</evidence>
<evidence type="ECO:0000256" key="1">
    <source>
        <dbReference type="ARBA" id="ARBA00009437"/>
    </source>
</evidence>
<dbReference type="EMBL" id="QKOE01000013">
    <property type="protein sequence ID" value="PZA15554.1"/>
    <property type="molecule type" value="Genomic_DNA"/>
</dbReference>
<sequence>MANGCAWDSLDAHLLRVLHVLLTEGSVSRAARRLNLSQPAVSTALKRLRDITGDPLLVRSRGGMTPTERGAELLDPVRIVLEQIERIAEGPRGFDPASSRRSFNVATPDYLNAMLLGEVVADVHKQAPSVQIAFHSMTQNSDYPRALESGELDLVIGNWPNPPDHLRTAPLFEDRMVVLMRNGHPLAGGPLSIGDWLAAEHVIPTPYSVGQRGVVDVFLARERLRRNVVAHVPYFHMAPFMLLNTDLIFTAPARFAEHYTSMLPLSLVAAPAELPPMSYYLLWHDRSQHSAECRWFRERVVRAARACAPAGTALRRVA</sequence>
<dbReference type="Proteomes" id="UP000248259">
    <property type="component" value="Unassembled WGS sequence"/>
</dbReference>
<dbReference type="InterPro" id="IPR036390">
    <property type="entry name" value="WH_DNA-bd_sf"/>
</dbReference>
<dbReference type="SUPFAM" id="SSF46785">
    <property type="entry name" value="Winged helix' DNA-binding domain"/>
    <property type="match status" value="1"/>
</dbReference>
<dbReference type="PRINTS" id="PR00039">
    <property type="entry name" value="HTHLYSR"/>
</dbReference>
<dbReference type="PROSITE" id="PS50931">
    <property type="entry name" value="HTH_LYSR"/>
    <property type="match status" value="1"/>
</dbReference>
<dbReference type="InterPro" id="IPR036388">
    <property type="entry name" value="WH-like_DNA-bd_sf"/>
</dbReference>